<gene>
    <name evidence="1" type="ORF">NDU88_007728</name>
</gene>
<name>A0AAV7NTW4_PLEWA</name>
<proteinExistence type="predicted"/>
<comment type="caution">
    <text evidence="1">The sequence shown here is derived from an EMBL/GenBank/DDBJ whole genome shotgun (WGS) entry which is preliminary data.</text>
</comment>
<dbReference type="EMBL" id="JANPWB010000012">
    <property type="protein sequence ID" value="KAJ1119543.1"/>
    <property type="molecule type" value="Genomic_DNA"/>
</dbReference>
<evidence type="ECO:0000313" key="2">
    <source>
        <dbReference type="Proteomes" id="UP001066276"/>
    </source>
</evidence>
<dbReference type="AlphaFoldDB" id="A0AAV7NTW4"/>
<sequence>MINRKRYLEQHRVQLIHANVVFRSAAPELCACCRGRPEQVNGARPACCRWVGPCVLACQSLRSLEEEPGCAKRVPVPLKAEELTEETRVAVACSGVLQVCCLRLTRGVFPKSWLAPWLRPVARGTQAE</sequence>
<dbReference type="Proteomes" id="UP001066276">
    <property type="component" value="Chromosome 8"/>
</dbReference>
<keyword evidence="2" id="KW-1185">Reference proteome</keyword>
<evidence type="ECO:0000313" key="1">
    <source>
        <dbReference type="EMBL" id="KAJ1119543.1"/>
    </source>
</evidence>
<reference evidence="1" key="1">
    <citation type="journal article" date="2022" name="bioRxiv">
        <title>Sequencing and chromosome-scale assembly of the giantPleurodeles waltlgenome.</title>
        <authorList>
            <person name="Brown T."/>
            <person name="Elewa A."/>
            <person name="Iarovenko S."/>
            <person name="Subramanian E."/>
            <person name="Araus A.J."/>
            <person name="Petzold A."/>
            <person name="Susuki M."/>
            <person name="Suzuki K.-i.T."/>
            <person name="Hayashi T."/>
            <person name="Toyoda A."/>
            <person name="Oliveira C."/>
            <person name="Osipova E."/>
            <person name="Leigh N.D."/>
            <person name="Simon A."/>
            <person name="Yun M.H."/>
        </authorList>
    </citation>
    <scope>NUCLEOTIDE SEQUENCE</scope>
    <source>
        <strain evidence="1">20211129_DDA</strain>
        <tissue evidence="1">Liver</tissue>
    </source>
</reference>
<organism evidence="1 2">
    <name type="scientific">Pleurodeles waltl</name>
    <name type="common">Iberian ribbed newt</name>
    <dbReference type="NCBI Taxonomy" id="8319"/>
    <lineage>
        <taxon>Eukaryota</taxon>
        <taxon>Metazoa</taxon>
        <taxon>Chordata</taxon>
        <taxon>Craniata</taxon>
        <taxon>Vertebrata</taxon>
        <taxon>Euteleostomi</taxon>
        <taxon>Amphibia</taxon>
        <taxon>Batrachia</taxon>
        <taxon>Caudata</taxon>
        <taxon>Salamandroidea</taxon>
        <taxon>Salamandridae</taxon>
        <taxon>Pleurodelinae</taxon>
        <taxon>Pleurodeles</taxon>
    </lineage>
</organism>
<protein>
    <submittedName>
        <fullName evidence="1">Uncharacterized protein</fullName>
    </submittedName>
</protein>
<accession>A0AAV7NTW4</accession>